<feature type="compositionally biased region" description="Low complexity" evidence="1">
    <location>
        <begin position="273"/>
        <end position="284"/>
    </location>
</feature>
<dbReference type="GO" id="GO:0003700">
    <property type="term" value="F:DNA-binding transcription factor activity"/>
    <property type="evidence" value="ECO:0007669"/>
    <property type="project" value="InterPro"/>
</dbReference>
<protein>
    <submittedName>
        <fullName evidence="2">C2h2 finger domain containing protein</fullName>
    </submittedName>
</protein>
<gene>
    <name evidence="2" type="ORF">CMQ_452</name>
</gene>
<dbReference type="Proteomes" id="UP000007796">
    <property type="component" value="Unassembled WGS sequence"/>
</dbReference>
<dbReference type="GeneID" id="25977740"/>
<dbReference type="OrthoDB" id="5388486at2759"/>
<dbReference type="InParanoid" id="F0XC03"/>
<dbReference type="Gene3D" id="3.30.160.60">
    <property type="entry name" value="Classic Zinc Finger"/>
    <property type="match status" value="1"/>
</dbReference>
<dbReference type="AlphaFoldDB" id="F0XC03"/>
<feature type="region of interest" description="Disordered" evidence="1">
    <location>
        <begin position="240"/>
        <end position="306"/>
    </location>
</feature>
<keyword evidence="3" id="KW-1185">Reference proteome</keyword>
<evidence type="ECO:0000256" key="1">
    <source>
        <dbReference type="SAM" id="MobiDB-lite"/>
    </source>
</evidence>
<feature type="region of interest" description="Disordered" evidence="1">
    <location>
        <begin position="455"/>
        <end position="504"/>
    </location>
</feature>
<dbReference type="EMBL" id="GL629765">
    <property type="protein sequence ID" value="EFX03524.1"/>
    <property type="molecule type" value="Genomic_DNA"/>
</dbReference>
<proteinExistence type="predicted"/>
<dbReference type="InterPro" id="IPR039970">
    <property type="entry name" value="TF_Grauzone"/>
</dbReference>
<evidence type="ECO:0000313" key="2">
    <source>
        <dbReference type="EMBL" id="EFX03524.1"/>
    </source>
</evidence>
<dbReference type="eggNOG" id="ENOG502S60G">
    <property type="taxonomic scope" value="Eukaryota"/>
</dbReference>
<dbReference type="PANTHER" id="PTHR23225">
    <property type="entry name" value="ZINC FINGER PROTEIN"/>
    <property type="match status" value="1"/>
</dbReference>
<reference evidence="2 3" key="1">
    <citation type="journal article" date="2011" name="Proc. Natl. Acad. Sci. U.S.A.">
        <title>Genome and transcriptome analyses of the mountain pine beetle-fungal symbiont Grosmannia clavigera, a lodgepole pine pathogen.</title>
        <authorList>
            <person name="DiGuistini S."/>
            <person name="Wang Y."/>
            <person name="Liao N.Y."/>
            <person name="Taylor G."/>
            <person name="Tanguay P."/>
            <person name="Feau N."/>
            <person name="Henrissat B."/>
            <person name="Chan S.K."/>
            <person name="Hesse-Orce U."/>
            <person name="Alamouti S.M."/>
            <person name="Tsui C.K.M."/>
            <person name="Docking R.T."/>
            <person name="Levasseur A."/>
            <person name="Haridas S."/>
            <person name="Robertson G."/>
            <person name="Birol I."/>
            <person name="Holt R.A."/>
            <person name="Marra M.A."/>
            <person name="Hamelin R.C."/>
            <person name="Hirst M."/>
            <person name="Jones S.J.M."/>
            <person name="Bohlmann J."/>
            <person name="Breuil C."/>
        </authorList>
    </citation>
    <scope>NUCLEOTIDE SEQUENCE [LARGE SCALE GENOMIC DNA]</scope>
    <source>
        <strain evidence="3">kw1407 / UAMH 11150</strain>
    </source>
</reference>
<feature type="compositionally biased region" description="Low complexity" evidence="1">
    <location>
        <begin position="297"/>
        <end position="306"/>
    </location>
</feature>
<dbReference type="HOGENOM" id="CLU_433488_0_0_1"/>
<feature type="region of interest" description="Disordered" evidence="1">
    <location>
        <begin position="605"/>
        <end position="631"/>
    </location>
</feature>
<organism evidence="3">
    <name type="scientific">Grosmannia clavigera (strain kw1407 / UAMH 11150)</name>
    <name type="common">Blue stain fungus</name>
    <name type="synonym">Graphiocladiella clavigera</name>
    <dbReference type="NCBI Taxonomy" id="655863"/>
    <lineage>
        <taxon>Eukaryota</taxon>
        <taxon>Fungi</taxon>
        <taxon>Dikarya</taxon>
        <taxon>Ascomycota</taxon>
        <taxon>Pezizomycotina</taxon>
        <taxon>Sordariomycetes</taxon>
        <taxon>Sordariomycetidae</taxon>
        <taxon>Ophiostomatales</taxon>
        <taxon>Ophiostomataceae</taxon>
        <taxon>Leptographium</taxon>
    </lineage>
</organism>
<dbReference type="PANTHER" id="PTHR23225:SF2">
    <property type="entry name" value="AT09679P-RELATED"/>
    <property type="match status" value="1"/>
</dbReference>
<evidence type="ECO:0000313" key="3">
    <source>
        <dbReference type="Proteomes" id="UP000007796"/>
    </source>
</evidence>
<feature type="compositionally biased region" description="Basic and acidic residues" evidence="1">
    <location>
        <begin position="240"/>
        <end position="249"/>
    </location>
</feature>
<name>F0XC03_GROCL</name>
<dbReference type="RefSeq" id="XP_014173006.1">
    <property type="nucleotide sequence ID" value="XM_014317531.1"/>
</dbReference>
<feature type="compositionally biased region" description="Low complexity" evidence="1">
    <location>
        <begin position="484"/>
        <end position="499"/>
    </location>
</feature>
<accession>F0XC03</accession>
<sequence>MASFLPSLNDASPYTASGYQQHEAAALFSSNRRTVHFQDMSDMQDYQNIDPSLCATFPNLSQHMTWMSASPLSPPSIFFCESDAYESDASPSTPEDLNGAASVAVFPQSRQGTAATACSRLSPQPLSLLQTGDHLEYMDTTRYVSPKDVSSANAMLASVIEADGGYRHPYYSDMYSDMYGFGTNSNVPQYNPQDAGHTLDDEVQSLASHLHQPYMSYSATECSIPRTLSPEPMESVYFKEEDVEDRRDSSTIYAHGAVATSERQDSAKRRRSSAAASTIAVASGSRRRRNHDETAYPSSSSLSPKPLAPSAIVVASNEPAPSCNVFSTSTSLQAKLKDHRKKESERPFVCLFAYAGCTSAFGNKNEWKRHVMAQHIMLTYWRCDDPRCERMRNNMGSCARNEGSSSSGTAYHASEQNNSGIFNRKDLFTQHVRRMHMSDTLKAVEKKYKKDQQQWEQAQAAAGKALKGGGSSSGSAKSKRKRAAAGSEAETGDETATTAPLPSPIQEPAALQRWNEDLVGLQARSGVVRCSLPTDLTCPACDDTFHGDKAWAERLEHVAGHMQTAHEAGRRPWTFGGLSDPTLTRWAEKDDVRIVQRSGTDSWTLNKPLQRVAGGGSTTTQVESEDDDDSL</sequence>